<sequence length="292" mass="33119">MGVTSSRYEDQAYAITARNVKFDWEGVPLHYLPGEPVATQFFNFMHLVLPEGERAMAAALAEALPHIHDDRLREEVQGFVGQESMHASSHEGVREHLERNGVPVQPVIDRMHYLVDHVMADRGLTGRARKEWLKERLALYAAMEHFTAVIGQWFLDNDKIDDMHPMMLDLIRWHGAEEVEHRNVVFDAFQYLDGSYGRRVRTGLLGAATLAVLFAITMRHLVRTDPEPAKSKHPVLDFIAATRRGKIPSVMIFLSEMPQYLRPNFHPSQMGSLDKAIRYLALSPAARAAEAS</sequence>
<evidence type="ECO:0000313" key="2">
    <source>
        <dbReference type="Proteomes" id="UP000567922"/>
    </source>
</evidence>
<dbReference type="Proteomes" id="UP000567922">
    <property type="component" value="Unassembled WGS sequence"/>
</dbReference>
<evidence type="ECO:0000313" key="1">
    <source>
        <dbReference type="EMBL" id="MBB3037360.1"/>
    </source>
</evidence>
<dbReference type="InterPro" id="IPR016516">
    <property type="entry name" value="UCP07580"/>
</dbReference>
<dbReference type="PANTHER" id="PTHR39456:SF1">
    <property type="entry name" value="METAL-DEPENDENT HYDROLASE"/>
    <property type="match status" value="1"/>
</dbReference>
<protein>
    <recommendedName>
        <fullName evidence="3">Metal-dependent hydrolase</fullName>
    </recommendedName>
</protein>
<dbReference type="RefSeq" id="WP_064441130.1">
    <property type="nucleotide sequence ID" value="NZ_BDDI01000012.1"/>
</dbReference>
<comment type="caution">
    <text evidence="1">The sequence shown here is derived from an EMBL/GenBank/DDBJ whole genome shotgun (WGS) entry which is preliminary data.</text>
</comment>
<name>A0A839RLJ1_9ACTN</name>
<dbReference type="PIRSF" id="PIRSF007580">
    <property type="entry name" value="UCP07580"/>
    <property type="match status" value="1"/>
</dbReference>
<gene>
    <name evidence="1" type="ORF">FHU29_001809</name>
</gene>
<dbReference type="OrthoDB" id="4760165at2"/>
<dbReference type="Pfam" id="PF10118">
    <property type="entry name" value="Metal_hydrol"/>
    <property type="match status" value="1"/>
</dbReference>
<proteinExistence type="predicted"/>
<dbReference type="EMBL" id="JACHWS010000002">
    <property type="protein sequence ID" value="MBB3037360.1"/>
    <property type="molecule type" value="Genomic_DNA"/>
</dbReference>
<dbReference type="PANTHER" id="PTHR39456">
    <property type="entry name" value="METAL-DEPENDENT HYDROLASE"/>
    <property type="match status" value="1"/>
</dbReference>
<organism evidence="1 2">
    <name type="scientific">Hoyosella altamirensis</name>
    <dbReference type="NCBI Taxonomy" id="616997"/>
    <lineage>
        <taxon>Bacteria</taxon>
        <taxon>Bacillati</taxon>
        <taxon>Actinomycetota</taxon>
        <taxon>Actinomycetes</taxon>
        <taxon>Mycobacteriales</taxon>
        <taxon>Hoyosellaceae</taxon>
        <taxon>Hoyosella</taxon>
    </lineage>
</organism>
<accession>A0A839RLJ1</accession>
<dbReference type="AlphaFoldDB" id="A0A839RLJ1"/>
<evidence type="ECO:0008006" key="3">
    <source>
        <dbReference type="Google" id="ProtNLM"/>
    </source>
</evidence>
<keyword evidence="2" id="KW-1185">Reference proteome</keyword>
<reference evidence="1 2" key="1">
    <citation type="submission" date="2020-08" db="EMBL/GenBank/DDBJ databases">
        <title>Sequencing the genomes of 1000 actinobacteria strains.</title>
        <authorList>
            <person name="Klenk H.-P."/>
        </authorList>
    </citation>
    <scope>NUCLEOTIDE SEQUENCE [LARGE SCALE GENOMIC DNA]</scope>
    <source>
        <strain evidence="1 2">DSM 45258</strain>
    </source>
</reference>